<dbReference type="AlphaFoldDB" id="A0A0M0JQW5"/>
<evidence type="ECO:0000256" key="4">
    <source>
        <dbReference type="ARBA" id="ARBA00022837"/>
    </source>
</evidence>
<evidence type="ECO:0000259" key="8">
    <source>
        <dbReference type="PROSITE" id="PS50222"/>
    </source>
</evidence>
<dbReference type="SUPFAM" id="SSF47473">
    <property type="entry name" value="EF-hand"/>
    <property type="match status" value="1"/>
</dbReference>
<keyword evidence="2" id="KW-1003">Cell membrane</keyword>
<dbReference type="SUPFAM" id="SSF103473">
    <property type="entry name" value="MFS general substrate transporter"/>
    <property type="match status" value="1"/>
</dbReference>
<feature type="transmembrane region" description="Helical" evidence="7">
    <location>
        <begin position="271"/>
        <end position="293"/>
    </location>
</feature>
<dbReference type="Proteomes" id="UP000037460">
    <property type="component" value="Unassembled WGS sequence"/>
</dbReference>
<dbReference type="InterPro" id="IPR036259">
    <property type="entry name" value="MFS_trans_sf"/>
</dbReference>
<sequence length="357" mass="37145">MRIPMRSMAARQLHVERQLQTGPAVPTQISAVTANLLDELKYLEETDLRVRFDEFDANRDGIIDIDEAHNHLLSTGRCCCAEDTKAAARHVVEALDGDGDGRVSWDEFKLAATPAVDARVRPIYATLILTFVAQGIQFPVLPQLARSLSLSTADLGLVSASTSLARMVCNVPAALLAERLGRRPLLIAGPAVSGIGMLGLACASSFEHLVLSNIAIGAGMASAMAGASNYLADISMPRNRAQTTAPLLQSALIGFAIGPAVGGVLCQYTGLSWPFVACAAGLAASSVTGALLLPETLDEASVRAMVQDGGALLGAAGAGAVAGAYGVPTAIEMVAALQVASTIFCALRSPWKHSKRD</sequence>
<keyword evidence="3 7" id="KW-0812">Transmembrane</keyword>
<organism evidence="10 11">
    <name type="scientific">Chrysochromulina tobinii</name>
    <dbReference type="NCBI Taxonomy" id="1460289"/>
    <lineage>
        <taxon>Eukaryota</taxon>
        <taxon>Haptista</taxon>
        <taxon>Haptophyta</taxon>
        <taxon>Prymnesiophyceae</taxon>
        <taxon>Prymnesiales</taxon>
        <taxon>Chrysochromulinaceae</taxon>
        <taxon>Chrysochromulina</taxon>
    </lineage>
</organism>
<protein>
    <submittedName>
        <fullName evidence="10">Major facilitator family protein</fullName>
    </submittedName>
</protein>
<dbReference type="InterPro" id="IPR018247">
    <property type="entry name" value="EF_Hand_1_Ca_BS"/>
</dbReference>
<dbReference type="InterPro" id="IPR002048">
    <property type="entry name" value="EF_hand_dom"/>
</dbReference>
<evidence type="ECO:0000256" key="6">
    <source>
        <dbReference type="ARBA" id="ARBA00023136"/>
    </source>
</evidence>
<dbReference type="PANTHER" id="PTHR43124">
    <property type="entry name" value="PURINE EFFLUX PUMP PBUE"/>
    <property type="match status" value="1"/>
</dbReference>
<keyword evidence="11" id="KW-1185">Reference proteome</keyword>
<feature type="transmembrane region" description="Helical" evidence="7">
    <location>
        <begin position="244"/>
        <end position="265"/>
    </location>
</feature>
<evidence type="ECO:0000256" key="2">
    <source>
        <dbReference type="ARBA" id="ARBA00022475"/>
    </source>
</evidence>
<gene>
    <name evidence="10" type="ORF">Ctob_002598</name>
</gene>
<dbReference type="Pfam" id="PF07690">
    <property type="entry name" value="MFS_1"/>
    <property type="match status" value="1"/>
</dbReference>
<dbReference type="InterPro" id="IPR050189">
    <property type="entry name" value="MFS_Efflux_Transporters"/>
</dbReference>
<dbReference type="EMBL" id="JWZX01002527">
    <property type="protein sequence ID" value="KOO28702.1"/>
    <property type="molecule type" value="Genomic_DNA"/>
</dbReference>
<feature type="transmembrane region" description="Helical" evidence="7">
    <location>
        <begin position="212"/>
        <end position="232"/>
    </location>
</feature>
<comment type="subcellular location">
    <subcellularLocation>
        <location evidence="1">Cell membrane</location>
        <topology evidence="1">Multi-pass membrane protein</topology>
    </subcellularLocation>
</comment>
<feature type="domain" description="Major facilitator superfamily (MFS) profile" evidence="9">
    <location>
        <begin position="119"/>
        <end position="357"/>
    </location>
</feature>
<proteinExistence type="predicted"/>
<dbReference type="Gene3D" id="1.10.238.10">
    <property type="entry name" value="EF-hand"/>
    <property type="match status" value="1"/>
</dbReference>
<evidence type="ECO:0000313" key="10">
    <source>
        <dbReference type="EMBL" id="KOO28702.1"/>
    </source>
</evidence>
<feature type="transmembrane region" description="Helical" evidence="7">
    <location>
        <begin position="185"/>
        <end position="206"/>
    </location>
</feature>
<feature type="transmembrane region" description="Helical" evidence="7">
    <location>
        <begin position="305"/>
        <end position="327"/>
    </location>
</feature>
<dbReference type="InterPro" id="IPR011992">
    <property type="entry name" value="EF-hand-dom_pair"/>
</dbReference>
<dbReference type="GO" id="GO:0005886">
    <property type="term" value="C:plasma membrane"/>
    <property type="evidence" value="ECO:0007669"/>
    <property type="project" value="UniProtKB-SubCell"/>
</dbReference>
<dbReference type="OrthoDB" id="419616at2759"/>
<dbReference type="InterPro" id="IPR005829">
    <property type="entry name" value="Sugar_transporter_CS"/>
</dbReference>
<dbReference type="Pfam" id="PF13499">
    <property type="entry name" value="EF-hand_7"/>
    <property type="match status" value="1"/>
</dbReference>
<dbReference type="PROSITE" id="PS00018">
    <property type="entry name" value="EF_HAND_1"/>
    <property type="match status" value="1"/>
</dbReference>
<dbReference type="GO" id="GO:0005509">
    <property type="term" value="F:calcium ion binding"/>
    <property type="evidence" value="ECO:0007669"/>
    <property type="project" value="InterPro"/>
</dbReference>
<comment type="caution">
    <text evidence="10">The sequence shown here is derived from an EMBL/GenBank/DDBJ whole genome shotgun (WGS) entry which is preliminary data.</text>
</comment>
<evidence type="ECO:0000256" key="1">
    <source>
        <dbReference type="ARBA" id="ARBA00004651"/>
    </source>
</evidence>
<evidence type="ECO:0000313" key="11">
    <source>
        <dbReference type="Proteomes" id="UP000037460"/>
    </source>
</evidence>
<keyword evidence="6 7" id="KW-0472">Membrane</keyword>
<evidence type="ECO:0000256" key="3">
    <source>
        <dbReference type="ARBA" id="ARBA00022692"/>
    </source>
</evidence>
<name>A0A0M0JQW5_9EUKA</name>
<evidence type="ECO:0000256" key="5">
    <source>
        <dbReference type="ARBA" id="ARBA00022989"/>
    </source>
</evidence>
<dbReference type="PROSITE" id="PS50850">
    <property type="entry name" value="MFS"/>
    <property type="match status" value="1"/>
</dbReference>
<dbReference type="InterPro" id="IPR011701">
    <property type="entry name" value="MFS"/>
</dbReference>
<evidence type="ECO:0000259" key="9">
    <source>
        <dbReference type="PROSITE" id="PS50850"/>
    </source>
</evidence>
<dbReference type="GO" id="GO:0022857">
    <property type="term" value="F:transmembrane transporter activity"/>
    <property type="evidence" value="ECO:0007669"/>
    <property type="project" value="InterPro"/>
</dbReference>
<dbReference type="PANTHER" id="PTHR43124:SF3">
    <property type="entry name" value="CHLORAMPHENICOL EFFLUX PUMP RV0191"/>
    <property type="match status" value="1"/>
</dbReference>
<keyword evidence="4" id="KW-0106">Calcium</keyword>
<evidence type="ECO:0000256" key="7">
    <source>
        <dbReference type="SAM" id="Phobius"/>
    </source>
</evidence>
<dbReference type="CDD" id="cd00051">
    <property type="entry name" value="EFh"/>
    <property type="match status" value="1"/>
</dbReference>
<keyword evidence="5 7" id="KW-1133">Transmembrane helix</keyword>
<dbReference type="PROSITE" id="PS50222">
    <property type="entry name" value="EF_HAND_2"/>
    <property type="match status" value="2"/>
</dbReference>
<dbReference type="PROSITE" id="PS00216">
    <property type="entry name" value="SUGAR_TRANSPORT_1"/>
    <property type="match status" value="1"/>
</dbReference>
<accession>A0A0M0JQW5</accession>
<dbReference type="InterPro" id="IPR020846">
    <property type="entry name" value="MFS_dom"/>
</dbReference>
<dbReference type="Gene3D" id="1.20.1250.20">
    <property type="entry name" value="MFS general substrate transporter like domains"/>
    <property type="match status" value="1"/>
</dbReference>
<feature type="domain" description="EF-hand" evidence="8">
    <location>
        <begin position="43"/>
        <end position="78"/>
    </location>
</feature>
<feature type="domain" description="EF-hand" evidence="8">
    <location>
        <begin position="83"/>
        <end position="118"/>
    </location>
</feature>
<reference evidence="11" key="1">
    <citation type="journal article" date="2015" name="PLoS Genet.">
        <title>Genome Sequence and Transcriptome Analyses of Chrysochromulina tobin: Metabolic Tools for Enhanced Algal Fitness in the Prominent Order Prymnesiales (Haptophyceae).</title>
        <authorList>
            <person name="Hovde B.T."/>
            <person name="Deodato C.R."/>
            <person name="Hunsperger H.M."/>
            <person name="Ryken S.A."/>
            <person name="Yost W."/>
            <person name="Jha R.K."/>
            <person name="Patterson J."/>
            <person name="Monnat R.J. Jr."/>
            <person name="Barlow S.B."/>
            <person name="Starkenburg S.R."/>
            <person name="Cattolico R.A."/>
        </authorList>
    </citation>
    <scope>NUCLEOTIDE SEQUENCE</scope>
    <source>
        <strain evidence="11">CCMP291</strain>
    </source>
</reference>